<proteinExistence type="predicted"/>
<keyword evidence="2" id="KW-1185">Reference proteome</keyword>
<reference evidence="1" key="1">
    <citation type="submission" date="2018-12" db="EMBL/GenBank/DDBJ databases">
        <authorList>
            <person name="Will S."/>
            <person name="Neumann-Schaal M."/>
            <person name="Henke P."/>
        </authorList>
    </citation>
    <scope>NUCLEOTIDE SEQUENCE</scope>
    <source>
        <strain evidence="1">PCC 7102</strain>
    </source>
</reference>
<evidence type="ECO:0000313" key="1">
    <source>
        <dbReference type="EMBL" id="RUT01747.1"/>
    </source>
</evidence>
<dbReference type="Proteomes" id="UP000271624">
    <property type="component" value="Unassembled WGS sequence"/>
</dbReference>
<accession>A0A433V6P2</accession>
<sequence>MGQYYKFVNTTRQQESTISLPFNFGLSWAKSLERLSDEELKEKFDYVIENNNWRQDDEVIAIGDYGNIIYSPKSKNKQF</sequence>
<dbReference type="OrthoDB" id="514857at2"/>
<protein>
    <submittedName>
        <fullName evidence="1">Uncharacterized protein</fullName>
    </submittedName>
</protein>
<dbReference type="EMBL" id="RSCL01000018">
    <property type="protein sequence ID" value="RUT01747.1"/>
    <property type="molecule type" value="Genomic_DNA"/>
</dbReference>
<name>A0A433V6P2_9CYAN</name>
<comment type="caution">
    <text evidence="1">The sequence shown here is derived from an EMBL/GenBank/DDBJ whole genome shotgun (WGS) entry which is preliminary data.</text>
</comment>
<gene>
    <name evidence="1" type="ORF">DSM106972_063700</name>
</gene>
<organism evidence="1 2">
    <name type="scientific">Dulcicalothrix desertica PCC 7102</name>
    <dbReference type="NCBI Taxonomy" id="232991"/>
    <lineage>
        <taxon>Bacteria</taxon>
        <taxon>Bacillati</taxon>
        <taxon>Cyanobacteriota</taxon>
        <taxon>Cyanophyceae</taxon>
        <taxon>Nostocales</taxon>
        <taxon>Calotrichaceae</taxon>
        <taxon>Dulcicalothrix</taxon>
    </lineage>
</organism>
<reference evidence="1" key="2">
    <citation type="journal article" date="2019" name="Genome Biol. Evol.">
        <title>Day and night: Metabolic profiles and evolutionary relationships of six axenic non-marine cyanobacteria.</title>
        <authorList>
            <person name="Will S.E."/>
            <person name="Henke P."/>
            <person name="Boedeker C."/>
            <person name="Huang S."/>
            <person name="Brinkmann H."/>
            <person name="Rohde M."/>
            <person name="Jarek M."/>
            <person name="Friedl T."/>
            <person name="Seufert S."/>
            <person name="Schumacher M."/>
            <person name="Overmann J."/>
            <person name="Neumann-Schaal M."/>
            <person name="Petersen J."/>
        </authorList>
    </citation>
    <scope>NUCLEOTIDE SEQUENCE [LARGE SCALE GENOMIC DNA]</scope>
    <source>
        <strain evidence="1">PCC 7102</strain>
    </source>
</reference>
<dbReference type="AlphaFoldDB" id="A0A433V6P2"/>
<dbReference type="RefSeq" id="WP_127084571.1">
    <property type="nucleotide sequence ID" value="NZ_RSCL01000018.1"/>
</dbReference>
<evidence type="ECO:0000313" key="2">
    <source>
        <dbReference type="Proteomes" id="UP000271624"/>
    </source>
</evidence>